<organism evidence="1 2">
    <name type="scientific">Panicum virgatum</name>
    <name type="common">Blackwell switchgrass</name>
    <dbReference type="NCBI Taxonomy" id="38727"/>
    <lineage>
        <taxon>Eukaryota</taxon>
        <taxon>Viridiplantae</taxon>
        <taxon>Streptophyta</taxon>
        <taxon>Embryophyta</taxon>
        <taxon>Tracheophyta</taxon>
        <taxon>Spermatophyta</taxon>
        <taxon>Magnoliopsida</taxon>
        <taxon>Liliopsida</taxon>
        <taxon>Poales</taxon>
        <taxon>Poaceae</taxon>
        <taxon>PACMAD clade</taxon>
        <taxon>Panicoideae</taxon>
        <taxon>Panicodae</taxon>
        <taxon>Paniceae</taxon>
        <taxon>Panicinae</taxon>
        <taxon>Panicum</taxon>
        <taxon>Panicum sect. Hiantes</taxon>
    </lineage>
</organism>
<keyword evidence="2" id="KW-1185">Reference proteome</keyword>
<reference evidence="1" key="1">
    <citation type="submission" date="2020-05" db="EMBL/GenBank/DDBJ databases">
        <title>WGS assembly of Panicum virgatum.</title>
        <authorList>
            <person name="Lovell J.T."/>
            <person name="Jenkins J."/>
            <person name="Shu S."/>
            <person name="Juenger T.E."/>
            <person name="Schmutz J."/>
        </authorList>
    </citation>
    <scope>NUCLEOTIDE SEQUENCE</scope>
    <source>
        <strain evidence="1">AP13</strain>
    </source>
</reference>
<protein>
    <submittedName>
        <fullName evidence="1">Uncharacterized protein</fullName>
    </submittedName>
</protein>
<dbReference type="EMBL" id="CM029039">
    <property type="protein sequence ID" value="KAG2643944.1"/>
    <property type="molecule type" value="Genomic_DNA"/>
</dbReference>
<name>A0A8T0WF68_PANVG</name>
<proteinExistence type="predicted"/>
<accession>A0A8T0WF68</accession>
<dbReference type="AlphaFoldDB" id="A0A8T0WF68"/>
<comment type="caution">
    <text evidence="1">The sequence shown here is derived from an EMBL/GenBank/DDBJ whole genome shotgun (WGS) entry which is preliminary data.</text>
</comment>
<evidence type="ECO:0000313" key="2">
    <source>
        <dbReference type="Proteomes" id="UP000823388"/>
    </source>
</evidence>
<gene>
    <name evidence="1" type="ORF">PVAP13_2KG366100</name>
</gene>
<dbReference type="Proteomes" id="UP000823388">
    <property type="component" value="Chromosome 2K"/>
</dbReference>
<evidence type="ECO:0000313" key="1">
    <source>
        <dbReference type="EMBL" id="KAG2643944.1"/>
    </source>
</evidence>
<sequence length="172" mass="20430">MFLCSNHVKRNGLSPISTSIYLKKEWNKNTKILHVRFSCWQDKKWTADTILWCSAADQGVKIHQIKDVHGKEHDRKYIFRKLTSCMVRKTTHKFILKIIELSKVFFLSFFWESVGKHVSQTSKYEKVAPFFYRITFLPTRTFEEQRRHAAWEQDAHVVCPVIRINQMHASQG</sequence>